<protein>
    <submittedName>
        <fullName evidence="1">Uncharacterized protein</fullName>
    </submittedName>
</protein>
<sequence length="250" mass="28293">MPDALGDIRRKFGEQIKYDRYPHKPFHHRKLAVEQTNRISGSRRCTPAIPWLMIEGELTRIRHADKLLILDSGFSIAAAIEGGNNEYLAAFCSESHASGCVERSFTRELEYTPVHFASTEKPSITLRPLHKMPREVAALRRTGKLADGKVLISILLEGKSSIPRIEEWRRWLMSSIPEAAALIKIEAVFELTSSICLVSMPIAVWDMLKRSDAYGFVAYVEFHNLLLSSSNVSENLESWVGNVQLPMREK</sequence>
<dbReference type="Proteomes" id="UP000326289">
    <property type="component" value="Unassembled WGS sequence"/>
</dbReference>
<gene>
    <name evidence="1" type="ORF">BDV30DRAFT_235659</name>
</gene>
<dbReference type="EMBL" id="ML732776">
    <property type="protein sequence ID" value="KAB8276588.1"/>
    <property type="molecule type" value="Genomic_DNA"/>
</dbReference>
<accession>A0A5N6JD71</accession>
<dbReference type="AlphaFoldDB" id="A0A5N6JD71"/>
<keyword evidence="2" id="KW-1185">Reference proteome</keyword>
<evidence type="ECO:0000313" key="1">
    <source>
        <dbReference type="EMBL" id="KAB8276588.1"/>
    </source>
</evidence>
<proteinExistence type="predicted"/>
<organism evidence="1 2">
    <name type="scientific">Aspergillus minisclerotigenes</name>
    <dbReference type="NCBI Taxonomy" id="656917"/>
    <lineage>
        <taxon>Eukaryota</taxon>
        <taxon>Fungi</taxon>
        <taxon>Dikarya</taxon>
        <taxon>Ascomycota</taxon>
        <taxon>Pezizomycotina</taxon>
        <taxon>Eurotiomycetes</taxon>
        <taxon>Eurotiomycetidae</taxon>
        <taxon>Eurotiales</taxon>
        <taxon>Aspergillaceae</taxon>
        <taxon>Aspergillus</taxon>
        <taxon>Aspergillus subgen. Circumdati</taxon>
    </lineage>
</organism>
<name>A0A5N6JD71_9EURO</name>
<reference evidence="1 2" key="1">
    <citation type="submission" date="2019-04" db="EMBL/GenBank/DDBJ databases">
        <title>Fungal friends and foes A comparative genomics study of 23 Aspergillus species from section Flavi.</title>
        <authorList>
            <consortium name="DOE Joint Genome Institute"/>
            <person name="Kjaerbolling I."/>
            <person name="Vesth T.C."/>
            <person name="Frisvad J.C."/>
            <person name="Nybo J.L."/>
            <person name="Theobald S."/>
            <person name="Kildgaard S."/>
            <person name="Petersen T.I."/>
            <person name="Kuo A."/>
            <person name="Sato A."/>
            <person name="Lyhne E.K."/>
            <person name="Kogle M.E."/>
            <person name="Wiebenga A."/>
            <person name="Kun R.S."/>
            <person name="Lubbers R.J."/>
            <person name="Makela M.R."/>
            <person name="Barry K."/>
            <person name="Chovatia M."/>
            <person name="Clum A."/>
            <person name="Daum C."/>
            <person name="Haridas S."/>
            <person name="He G."/>
            <person name="LaButti K."/>
            <person name="Lipzen A."/>
            <person name="Mondo S."/>
            <person name="Pangilinan J."/>
            <person name="Riley R."/>
            <person name="Salamov A."/>
            <person name="Simmons B.A."/>
            <person name="Magnuson J.K."/>
            <person name="Henrissat B."/>
            <person name="Mortensen U.H."/>
            <person name="Larsen T.O."/>
            <person name="De vries R.P."/>
            <person name="Grigoriev I.V."/>
            <person name="Machida M."/>
            <person name="Baker S.E."/>
            <person name="Andersen M.R."/>
        </authorList>
    </citation>
    <scope>NUCLEOTIDE SEQUENCE [LARGE SCALE GENOMIC DNA]</scope>
    <source>
        <strain evidence="1 2">CBS 117635</strain>
    </source>
</reference>
<evidence type="ECO:0000313" key="2">
    <source>
        <dbReference type="Proteomes" id="UP000326289"/>
    </source>
</evidence>